<name>A0A1D9LLC4_9NEIS</name>
<gene>
    <name evidence="1" type="ORF">BKX93_19905</name>
</gene>
<organism evidence="1 2">
    <name type="scientific">Chromobacterium vaccinii</name>
    <dbReference type="NCBI Taxonomy" id="1108595"/>
    <lineage>
        <taxon>Bacteria</taxon>
        <taxon>Pseudomonadati</taxon>
        <taxon>Pseudomonadota</taxon>
        <taxon>Betaproteobacteria</taxon>
        <taxon>Neisseriales</taxon>
        <taxon>Chromobacteriaceae</taxon>
        <taxon>Chromobacterium</taxon>
    </lineage>
</organism>
<dbReference type="InterPro" id="IPR010179">
    <property type="entry name" value="CRISPR-assoc_prot_Cse3"/>
</dbReference>
<dbReference type="Gene3D" id="3.30.70.1200">
    <property type="entry name" value="Crispr-associated protein, domain 1"/>
    <property type="match status" value="1"/>
</dbReference>
<dbReference type="Proteomes" id="UP000178776">
    <property type="component" value="Chromosome"/>
</dbReference>
<dbReference type="Gene3D" id="3.30.70.1210">
    <property type="entry name" value="Crispr-associated protein, domain 2"/>
    <property type="match status" value="1"/>
</dbReference>
<sequence length="234" mass="25939">MSHYLSRITVPASAAVCESDVMIAGNAYRDHRLMWKLFPDAPDAKRDFLFRAEQGANGHLLYYLLSQRPPQAWHSAVRVESKPYRPELDAGEWVHFSLRANPVVARPKEKGQRSQRHDVMMAAKTEARAKGLSPGDTQAAMTGAALDWLTRRAAAWGLEIDVDEVQVDAYFQHVLHSKGRRMRFSSIDYQGMARVADGDKLAQALLGQPAVAPHSSLGHALGFGCGLLLVKRLP</sequence>
<dbReference type="AlphaFoldDB" id="A0A1D9LLC4"/>
<dbReference type="STRING" id="1108595.BKX93_19905"/>
<dbReference type="Pfam" id="PF08798">
    <property type="entry name" value="CRISPR_assoc"/>
    <property type="match status" value="1"/>
</dbReference>
<dbReference type="GeneID" id="68843470"/>
<dbReference type="SMART" id="SM01101">
    <property type="entry name" value="CRISPR_assoc"/>
    <property type="match status" value="1"/>
</dbReference>
<protein>
    <submittedName>
        <fullName evidence="1">Type I-E CRISPR-associated protein Cas6/Cse3/CasE</fullName>
    </submittedName>
</protein>
<dbReference type="NCBIfam" id="TIGR01907">
    <property type="entry name" value="casE_Cse3"/>
    <property type="match status" value="1"/>
</dbReference>
<evidence type="ECO:0000313" key="1">
    <source>
        <dbReference type="EMBL" id="AOZ52031.1"/>
    </source>
</evidence>
<dbReference type="EMBL" id="CP017707">
    <property type="protein sequence ID" value="AOZ52031.1"/>
    <property type="molecule type" value="Genomic_DNA"/>
</dbReference>
<dbReference type="KEGG" id="cvc:BKX93_19905"/>
<evidence type="ECO:0000313" key="2">
    <source>
        <dbReference type="Proteomes" id="UP000178776"/>
    </source>
</evidence>
<reference evidence="1 2" key="1">
    <citation type="submission" date="2016-10" db="EMBL/GenBank/DDBJ databases">
        <title>Chromobacterium muskegensis sp. nov., an insecticidal bacterium isolated from Sphagnum bogs.</title>
        <authorList>
            <person name="Sparks M.E."/>
            <person name="Blackburn M.B."/>
            <person name="Gundersen-Rindal D.E."/>
            <person name="Mitchell A."/>
            <person name="Farrar R."/>
            <person name="Kuhar D."/>
        </authorList>
    </citation>
    <scope>NUCLEOTIDE SEQUENCE [LARGE SCALE GENOMIC DNA]</scope>
    <source>
        <strain evidence="1 2">21-1</strain>
    </source>
</reference>
<proteinExistence type="predicted"/>
<dbReference type="CDD" id="cd09727">
    <property type="entry name" value="Cas6_I-E"/>
    <property type="match status" value="1"/>
</dbReference>
<dbReference type="SUPFAM" id="SSF117987">
    <property type="entry name" value="CRISPR-associated protein"/>
    <property type="match status" value="2"/>
</dbReference>
<dbReference type="RefSeq" id="WP_070981031.1">
    <property type="nucleotide sequence ID" value="NZ_CP017707.1"/>
</dbReference>
<accession>A0A1D9LLC4</accession>